<feature type="non-terminal residue" evidence="1">
    <location>
        <position position="1"/>
    </location>
</feature>
<sequence length="63" mass="6721">PIPFTSRVSTILYAEIGRVCWDIVLGLDGSAGLEALLFPFVVAICLSLLEEYSSSRGGAFEGL</sequence>
<reference evidence="1 2" key="1">
    <citation type="journal article" date="2018" name="Front. Plant Sci.">
        <title>Red Clover (Trifolium pratense) and Zigzag Clover (T. medium) - A Picture of Genomic Similarities and Differences.</title>
        <authorList>
            <person name="Dluhosova J."/>
            <person name="Istvanek J."/>
            <person name="Nedelnik J."/>
            <person name="Repkova J."/>
        </authorList>
    </citation>
    <scope>NUCLEOTIDE SEQUENCE [LARGE SCALE GENOMIC DNA]</scope>
    <source>
        <strain evidence="2">cv. 10/8</strain>
        <tissue evidence="1">Leaf</tissue>
    </source>
</reference>
<proteinExistence type="predicted"/>
<protein>
    <submittedName>
        <fullName evidence="1">Uncharacterized protein</fullName>
    </submittedName>
</protein>
<comment type="caution">
    <text evidence="1">The sequence shown here is derived from an EMBL/GenBank/DDBJ whole genome shotgun (WGS) entry which is preliminary data.</text>
</comment>
<evidence type="ECO:0000313" key="2">
    <source>
        <dbReference type="Proteomes" id="UP000265520"/>
    </source>
</evidence>
<name>A0A392V165_9FABA</name>
<dbReference type="EMBL" id="LXQA011007374">
    <property type="protein sequence ID" value="MCI80959.1"/>
    <property type="molecule type" value="Genomic_DNA"/>
</dbReference>
<organism evidence="1 2">
    <name type="scientific">Trifolium medium</name>
    <dbReference type="NCBI Taxonomy" id="97028"/>
    <lineage>
        <taxon>Eukaryota</taxon>
        <taxon>Viridiplantae</taxon>
        <taxon>Streptophyta</taxon>
        <taxon>Embryophyta</taxon>
        <taxon>Tracheophyta</taxon>
        <taxon>Spermatophyta</taxon>
        <taxon>Magnoliopsida</taxon>
        <taxon>eudicotyledons</taxon>
        <taxon>Gunneridae</taxon>
        <taxon>Pentapetalae</taxon>
        <taxon>rosids</taxon>
        <taxon>fabids</taxon>
        <taxon>Fabales</taxon>
        <taxon>Fabaceae</taxon>
        <taxon>Papilionoideae</taxon>
        <taxon>50 kb inversion clade</taxon>
        <taxon>NPAAA clade</taxon>
        <taxon>Hologalegina</taxon>
        <taxon>IRL clade</taxon>
        <taxon>Trifolieae</taxon>
        <taxon>Trifolium</taxon>
    </lineage>
</organism>
<accession>A0A392V165</accession>
<evidence type="ECO:0000313" key="1">
    <source>
        <dbReference type="EMBL" id="MCI80959.1"/>
    </source>
</evidence>
<dbReference type="AlphaFoldDB" id="A0A392V165"/>
<dbReference type="Proteomes" id="UP000265520">
    <property type="component" value="Unassembled WGS sequence"/>
</dbReference>
<keyword evidence="2" id="KW-1185">Reference proteome</keyword>